<dbReference type="SUPFAM" id="SSF53720">
    <property type="entry name" value="ALDH-like"/>
    <property type="match status" value="1"/>
</dbReference>
<dbReference type="PROSITE" id="PS00687">
    <property type="entry name" value="ALDEHYDE_DEHYDR_GLU"/>
    <property type="match status" value="1"/>
</dbReference>
<dbReference type="FunFam" id="3.40.309.10:FF:000009">
    <property type="entry name" value="Aldehyde dehydrogenase A"/>
    <property type="match status" value="1"/>
</dbReference>
<evidence type="ECO:0000256" key="4">
    <source>
        <dbReference type="RuleBase" id="RU003345"/>
    </source>
</evidence>
<dbReference type="Gene3D" id="3.40.309.10">
    <property type="entry name" value="Aldehyde Dehydrogenase, Chain A, domain 2"/>
    <property type="match status" value="1"/>
</dbReference>
<dbReference type="EMBL" id="CP042430">
    <property type="protein sequence ID" value="QEC49798.1"/>
    <property type="molecule type" value="Genomic_DNA"/>
</dbReference>
<sequence length="486" mass="50654">MLDTAPSPSLDDGTTLFIGGAWRSAAATYERFDPADLDRGTGTFAAAGAGDVRAAYDAAETAGPGWAATPAPVRGEVLRRAADLLEARVDEAWRRLTADMGKTARDARGEVLRSVAILRYFAGELSQPSGETYPSADPATLLMTVEEPLGIVCAITPWNFPSAIPTWKLAPALGFGNTVVFKPAEAASGSAVLLTAVLQEAGLPDGVLNLVTGHGRDLSGALTGDPRLAALTFTGSGPVGAGLRAAVADRNVKVQLELGGKNPAIVLADADLPDAAAQVMRGAMIATGQRCTATSRVYVERTAAAEFRELLAGQVRALVVGDPYDEATDVGPLASAQQLATVRSYLDLARDEHAEVLATGTAAQAACFVAPTVLTGVDPDSRLMREEIFGPVLVLQEVEDFDAALAAANDTEFGLSSAVFTRDLGRAMAFVRGTRSGIVHVNRETTGGEPHVPFGGVKGSSSMSREQGKAARHFFTTSKTVYLRAT</sequence>
<dbReference type="InterPro" id="IPR016161">
    <property type="entry name" value="Ald_DH/histidinol_DH"/>
</dbReference>
<dbReference type="GO" id="GO:0016620">
    <property type="term" value="F:oxidoreductase activity, acting on the aldehyde or oxo group of donors, NAD or NADP as acceptor"/>
    <property type="evidence" value="ECO:0007669"/>
    <property type="project" value="InterPro"/>
</dbReference>
<dbReference type="FunFam" id="3.40.605.10:FF:000007">
    <property type="entry name" value="NAD/NADP-dependent betaine aldehyde dehydrogenase"/>
    <property type="match status" value="1"/>
</dbReference>
<dbReference type="InterPro" id="IPR016162">
    <property type="entry name" value="Ald_DH_N"/>
</dbReference>
<dbReference type="RefSeq" id="WP_146922163.1">
    <property type="nucleotide sequence ID" value="NZ_CP042430.1"/>
</dbReference>
<evidence type="ECO:0000256" key="3">
    <source>
        <dbReference type="PROSITE-ProRule" id="PRU10007"/>
    </source>
</evidence>
<dbReference type="Gene3D" id="3.40.605.10">
    <property type="entry name" value="Aldehyde Dehydrogenase, Chain A, domain 1"/>
    <property type="match status" value="1"/>
</dbReference>
<evidence type="ECO:0000313" key="7">
    <source>
        <dbReference type="Proteomes" id="UP000321805"/>
    </source>
</evidence>
<dbReference type="InterPro" id="IPR016163">
    <property type="entry name" value="Ald_DH_C"/>
</dbReference>
<feature type="active site" evidence="3">
    <location>
        <position position="257"/>
    </location>
</feature>
<dbReference type="OrthoDB" id="6882680at2"/>
<evidence type="ECO:0000256" key="2">
    <source>
        <dbReference type="ARBA" id="ARBA00023002"/>
    </source>
</evidence>
<dbReference type="InterPro" id="IPR029510">
    <property type="entry name" value="Ald_DH_CS_GLU"/>
</dbReference>
<dbReference type="Pfam" id="PF00171">
    <property type="entry name" value="Aldedh"/>
    <property type="match status" value="1"/>
</dbReference>
<evidence type="ECO:0000313" key="6">
    <source>
        <dbReference type="EMBL" id="QEC49798.1"/>
    </source>
</evidence>
<dbReference type="KEGG" id="bsol:FSW04_20975"/>
<accession>A0A5B8UAG6</accession>
<proteinExistence type="inferred from homology"/>
<keyword evidence="2 4" id="KW-0560">Oxidoreductase</keyword>
<comment type="similarity">
    <text evidence="1 4">Belongs to the aldehyde dehydrogenase family.</text>
</comment>
<feature type="domain" description="Aldehyde dehydrogenase" evidence="5">
    <location>
        <begin position="23"/>
        <end position="481"/>
    </location>
</feature>
<dbReference type="InterPro" id="IPR015590">
    <property type="entry name" value="Aldehyde_DH_dom"/>
</dbReference>
<protein>
    <submittedName>
        <fullName evidence="6">Aldehyde dehydrogenase family protein</fullName>
    </submittedName>
</protein>
<gene>
    <name evidence="6" type="ORF">FSW04_20975</name>
</gene>
<dbReference type="AlphaFoldDB" id="A0A5B8UAG6"/>
<dbReference type="PANTHER" id="PTHR11699">
    <property type="entry name" value="ALDEHYDE DEHYDROGENASE-RELATED"/>
    <property type="match status" value="1"/>
</dbReference>
<evidence type="ECO:0000259" key="5">
    <source>
        <dbReference type="Pfam" id="PF00171"/>
    </source>
</evidence>
<keyword evidence="7" id="KW-1185">Reference proteome</keyword>
<name>A0A5B8UAG6_9ACTN</name>
<reference evidence="6 7" key="1">
    <citation type="journal article" date="2018" name="J. Microbiol.">
        <title>Baekduia soli gen. nov., sp. nov., a novel bacterium isolated from the soil of Baekdu Mountain and proposal of a novel family name, Baekduiaceae fam. nov.</title>
        <authorList>
            <person name="An D.S."/>
            <person name="Siddiqi M.Z."/>
            <person name="Kim K.H."/>
            <person name="Yu H.S."/>
            <person name="Im W.T."/>
        </authorList>
    </citation>
    <scope>NUCLEOTIDE SEQUENCE [LARGE SCALE GENOMIC DNA]</scope>
    <source>
        <strain evidence="6 7">BR7-21</strain>
    </source>
</reference>
<organism evidence="6 7">
    <name type="scientific">Baekduia soli</name>
    <dbReference type="NCBI Taxonomy" id="496014"/>
    <lineage>
        <taxon>Bacteria</taxon>
        <taxon>Bacillati</taxon>
        <taxon>Actinomycetota</taxon>
        <taxon>Thermoleophilia</taxon>
        <taxon>Solirubrobacterales</taxon>
        <taxon>Baekduiaceae</taxon>
        <taxon>Baekduia</taxon>
    </lineage>
</organism>
<dbReference type="Proteomes" id="UP000321805">
    <property type="component" value="Chromosome"/>
</dbReference>
<evidence type="ECO:0000256" key="1">
    <source>
        <dbReference type="ARBA" id="ARBA00009986"/>
    </source>
</evidence>